<comment type="catalytic activity">
    <reaction evidence="4">
        <text>a (3R)-hydroxyacyl-[ACP] + NADP(+) = a 3-oxoacyl-[ACP] + NADPH + H(+)</text>
        <dbReference type="Rhea" id="RHEA:17397"/>
        <dbReference type="Rhea" id="RHEA-COMP:9916"/>
        <dbReference type="Rhea" id="RHEA-COMP:9945"/>
        <dbReference type="ChEBI" id="CHEBI:15378"/>
        <dbReference type="ChEBI" id="CHEBI:57783"/>
        <dbReference type="ChEBI" id="CHEBI:58349"/>
        <dbReference type="ChEBI" id="CHEBI:78776"/>
        <dbReference type="ChEBI" id="CHEBI:78827"/>
        <dbReference type="EC" id="1.1.1.100"/>
    </reaction>
</comment>
<dbReference type="Pfam" id="PF13561">
    <property type="entry name" value="adh_short_C2"/>
    <property type="match status" value="1"/>
</dbReference>
<dbReference type="PROSITE" id="PS00061">
    <property type="entry name" value="ADH_SHORT"/>
    <property type="match status" value="1"/>
</dbReference>
<dbReference type="STRING" id="1073090.A0A1L9S4V5"/>
<dbReference type="GO" id="GO:0032787">
    <property type="term" value="P:monocarboxylic acid metabolic process"/>
    <property type="evidence" value="ECO:0007669"/>
    <property type="project" value="UniProtKB-ARBA"/>
</dbReference>
<dbReference type="SUPFAM" id="SSF51735">
    <property type="entry name" value="NAD(P)-binding Rossmann-fold domains"/>
    <property type="match status" value="1"/>
</dbReference>
<evidence type="ECO:0000256" key="4">
    <source>
        <dbReference type="ARBA" id="ARBA00048508"/>
    </source>
</evidence>
<evidence type="ECO:0000256" key="3">
    <source>
        <dbReference type="ARBA" id="ARBA00022857"/>
    </source>
</evidence>
<dbReference type="InterPro" id="IPR036291">
    <property type="entry name" value="NAD(P)-bd_dom_sf"/>
</dbReference>
<dbReference type="EMBL" id="KV878366">
    <property type="protein sequence ID" value="OJJ42173.1"/>
    <property type="molecule type" value="Genomic_DNA"/>
</dbReference>
<dbReference type="InterPro" id="IPR020904">
    <property type="entry name" value="Sc_DH/Rdtase_CS"/>
</dbReference>
<sequence length="258" mass="27704">MTSLKPLDKKNAIITGASCGIGRGIAKELASRGANVLITFSTSAILAQDLAQELEEIYGVSTIVIQAQANDPGAPAAIVKAAVEKWGCIDIIVNNAAIREDYDFMDMTPEVWQLQLMANLQFPVFLVKEAVPSFGKAPRIVNLSSSYSQDGHAGCLAYVAAKGAMEAVTRSLSREIGQKYNAIVNCVRPGPVNTELWKRSITEPEVLARWNPLIQNTPAAPRVAEVEDIAQVVGFLVSEDTKWVTGSVINASGGLMFQ</sequence>
<evidence type="ECO:0000313" key="5">
    <source>
        <dbReference type="EMBL" id="OJJ42173.1"/>
    </source>
</evidence>
<reference evidence="6" key="1">
    <citation type="journal article" date="2017" name="Genome Biol.">
        <title>Comparative genomics reveals high biological diversity and specific adaptations in the industrially and medically important fungal genus Aspergillus.</title>
        <authorList>
            <person name="de Vries R.P."/>
            <person name="Riley R."/>
            <person name="Wiebenga A."/>
            <person name="Aguilar-Osorio G."/>
            <person name="Amillis S."/>
            <person name="Uchima C.A."/>
            <person name="Anderluh G."/>
            <person name="Asadollahi M."/>
            <person name="Askin M."/>
            <person name="Barry K."/>
            <person name="Battaglia E."/>
            <person name="Bayram O."/>
            <person name="Benocci T."/>
            <person name="Braus-Stromeyer S.A."/>
            <person name="Caldana C."/>
            <person name="Canovas D."/>
            <person name="Cerqueira G.C."/>
            <person name="Chen F."/>
            <person name="Chen W."/>
            <person name="Choi C."/>
            <person name="Clum A."/>
            <person name="Dos Santos R.A."/>
            <person name="Damasio A.R."/>
            <person name="Diallinas G."/>
            <person name="Emri T."/>
            <person name="Fekete E."/>
            <person name="Flipphi M."/>
            <person name="Freyberg S."/>
            <person name="Gallo A."/>
            <person name="Gournas C."/>
            <person name="Habgood R."/>
            <person name="Hainaut M."/>
            <person name="Harispe M.L."/>
            <person name="Henrissat B."/>
            <person name="Hilden K.S."/>
            <person name="Hope R."/>
            <person name="Hossain A."/>
            <person name="Karabika E."/>
            <person name="Karaffa L."/>
            <person name="Karanyi Z."/>
            <person name="Krasevec N."/>
            <person name="Kuo A."/>
            <person name="Kusch H."/>
            <person name="LaButti K."/>
            <person name="Lagendijk E.L."/>
            <person name="Lapidus A."/>
            <person name="Levasseur A."/>
            <person name="Lindquist E."/>
            <person name="Lipzen A."/>
            <person name="Logrieco A.F."/>
            <person name="MacCabe A."/>
            <person name="Maekelae M.R."/>
            <person name="Malavazi I."/>
            <person name="Melin P."/>
            <person name="Meyer V."/>
            <person name="Mielnichuk N."/>
            <person name="Miskei M."/>
            <person name="Molnar A.P."/>
            <person name="Mule G."/>
            <person name="Ngan C.Y."/>
            <person name="Orejas M."/>
            <person name="Orosz E."/>
            <person name="Ouedraogo J.P."/>
            <person name="Overkamp K.M."/>
            <person name="Park H.-S."/>
            <person name="Perrone G."/>
            <person name="Piumi F."/>
            <person name="Punt P.J."/>
            <person name="Ram A.F."/>
            <person name="Ramon A."/>
            <person name="Rauscher S."/>
            <person name="Record E."/>
            <person name="Riano-Pachon D.M."/>
            <person name="Robert V."/>
            <person name="Roehrig J."/>
            <person name="Ruller R."/>
            <person name="Salamov A."/>
            <person name="Salih N.S."/>
            <person name="Samson R.A."/>
            <person name="Sandor E."/>
            <person name="Sanguinetti M."/>
            <person name="Schuetze T."/>
            <person name="Sepcic K."/>
            <person name="Shelest E."/>
            <person name="Sherlock G."/>
            <person name="Sophianopoulou V."/>
            <person name="Squina F.M."/>
            <person name="Sun H."/>
            <person name="Susca A."/>
            <person name="Todd R.B."/>
            <person name="Tsang A."/>
            <person name="Unkles S.E."/>
            <person name="van de Wiele N."/>
            <person name="van Rossen-Uffink D."/>
            <person name="Oliveira J.V."/>
            <person name="Vesth T.C."/>
            <person name="Visser J."/>
            <person name="Yu J.-H."/>
            <person name="Zhou M."/>
            <person name="Andersen M.R."/>
            <person name="Archer D.B."/>
            <person name="Baker S.E."/>
            <person name="Benoit I."/>
            <person name="Brakhage A.A."/>
            <person name="Braus G.H."/>
            <person name="Fischer R."/>
            <person name="Frisvad J.C."/>
            <person name="Goldman G.H."/>
            <person name="Houbraken J."/>
            <person name="Oakley B."/>
            <person name="Pocsi I."/>
            <person name="Scazzocchio C."/>
            <person name="Seiboth B."/>
            <person name="vanKuyk P.A."/>
            <person name="Wortman J."/>
            <person name="Dyer P.S."/>
            <person name="Grigoriev I.V."/>
        </authorList>
    </citation>
    <scope>NUCLEOTIDE SEQUENCE [LARGE SCALE GENOMIC DNA]</scope>
    <source>
        <strain evidence="6">CBS 506.65</strain>
    </source>
</reference>
<dbReference type="VEuPathDB" id="FungiDB:ASPZODRAFT_77549"/>
<keyword evidence="3" id="KW-0521">NADP</keyword>
<name>A0A1L9S4V5_9EURO</name>
<dbReference type="Gene3D" id="3.40.50.720">
    <property type="entry name" value="NAD(P)-binding Rossmann-like Domain"/>
    <property type="match status" value="1"/>
</dbReference>
<dbReference type="PANTHER" id="PTHR42879:SF2">
    <property type="entry name" value="3-OXOACYL-[ACYL-CARRIER-PROTEIN] REDUCTASE FABG"/>
    <property type="match status" value="1"/>
</dbReference>
<dbReference type="FunFam" id="3.40.50.720:FF:000084">
    <property type="entry name" value="Short-chain dehydrogenase reductase"/>
    <property type="match status" value="1"/>
</dbReference>
<dbReference type="OrthoDB" id="47007at2759"/>
<keyword evidence="6" id="KW-1185">Reference proteome</keyword>
<dbReference type="PANTHER" id="PTHR42879">
    <property type="entry name" value="3-OXOACYL-(ACYL-CARRIER-PROTEIN) REDUCTASE"/>
    <property type="match status" value="1"/>
</dbReference>
<organism evidence="5 6">
    <name type="scientific">Penicilliopsis zonata CBS 506.65</name>
    <dbReference type="NCBI Taxonomy" id="1073090"/>
    <lineage>
        <taxon>Eukaryota</taxon>
        <taxon>Fungi</taxon>
        <taxon>Dikarya</taxon>
        <taxon>Ascomycota</taxon>
        <taxon>Pezizomycotina</taxon>
        <taxon>Eurotiomycetes</taxon>
        <taxon>Eurotiomycetidae</taxon>
        <taxon>Eurotiales</taxon>
        <taxon>Aspergillaceae</taxon>
        <taxon>Penicilliopsis</taxon>
    </lineage>
</organism>
<dbReference type="Proteomes" id="UP000184188">
    <property type="component" value="Unassembled WGS sequence"/>
</dbReference>
<dbReference type="GO" id="GO:0004316">
    <property type="term" value="F:3-oxoacyl-[acyl-carrier-protein] reductase (NADPH) activity"/>
    <property type="evidence" value="ECO:0007669"/>
    <property type="project" value="UniProtKB-EC"/>
</dbReference>
<accession>A0A1L9S4V5</accession>
<gene>
    <name evidence="5" type="ORF">ASPZODRAFT_77549</name>
</gene>
<dbReference type="InterPro" id="IPR050259">
    <property type="entry name" value="SDR"/>
</dbReference>
<dbReference type="PRINTS" id="PR00080">
    <property type="entry name" value="SDRFAMILY"/>
</dbReference>
<dbReference type="InterPro" id="IPR002347">
    <property type="entry name" value="SDR_fam"/>
</dbReference>
<dbReference type="AlphaFoldDB" id="A0A1L9S4V5"/>
<dbReference type="RefSeq" id="XP_022576683.1">
    <property type="nucleotide sequence ID" value="XM_022730181.1"/>
</dbReference>
<proteinExistence type="inferred from homology"/>
<dbReference type="GeneID" id="34616645"/>
<dbReference type="PRINTS" id="PR00081">
    <property type="entry name" value="GDHRDH"/>
</dbReference>
<protein>
    <recommendedName>
        <fullName evidence="2">3-oxoacyl-[acyl-carrier-protein] reductase</fullName>
        <ecNumber evidence="2">1.1.1.100</ecNumber>
    </recommendedName>
</protein>
<dbReference type="EC" id="1.1.1.100" evidence="2"/>
<evidence type="ECO:0000256" key="1">
    <source>
        <dbReference type="ARBA" id="ARBA00006484"/>
    </source>
</evidence>
<comment type="similarity">
    <text evidence="1">Belongs to the short-chain dehydrogenases/reductases (SDR) family.</text>
</comment>
<evidence type="ECO:0000313" key="6">
    <source>
        <dbReference type="Proteomes" id="UP000184188"/>
    </source>
</evidence>
<evidence type="ECO:0000256" key="2">
    <source>
        <dbReference type="ARBA" id="ARBA00012948"/>
    </source>
</evidence>
<dbReference type="CDD" id="cd05233">
    <property type="entry name" value="SDR_c"/>
    <property type="match status" value="1"/>
</dbReference>